<organism evidence="1 2">
    <name type="scientific">Cinchona calisaya</name>
    <dbReference type="NCBI Taxonomy" id="153742"/>
    <lineage>
        <taxon>Eukaryota</taxon>
        <taxon>Viridiplantae</taxon>
        <taxon>Streptophyta</taxon>
        <taxon>Embryophyta</taxon>
        <taxon>Tracheophyta</taxon>
        <taxon>Spermatophyta</taxon>
        <taxon>Magnoliopsida</taxon>
        <taxon>eudicotyledons</taxon>
        <taxon>Gunneridae</taxon>
        <taxon>Pentapetalae</taxon>
        <taxon>asterids</taxon>
        <taxon>lamiids</taxon>
        <taxon>Gentianales</taxon>
        <taxon>Rubiaceae</taxon>
        <taxon>Cinchonoideae</taxon>
        <taxon>Cinchoneae</taxon>
        <taxon>Cinchona</taxon>
    </lineage>
</organism>
<sequence>MAEDLEQLWTLDTDKEGIAWGKFLRVRVRIKISNALRRIMRMAFGIEECKVEESGQIPADGQSSSGWGIDLPEKLEGVELVCFSRARWSLAISQGRLKVASGPIMLTPDAKVNELINQEDGMWNSDLFSTKIAYHVAVEVEDFSIRNLDRSSRSSGFNLAWKKIWPRKVMELVADLGLSRFWLEEYLQHVIKVLKFEKDDRSSLDYVADDTKYWISSLQVPFACWVGRFLEDSGIYESPKEAAKREEVLARLKQLVFPFKRLSVKLIAIYVICKIVKVWVKDVTRLRGYTDQDGRGC</sequence>
<comment type="caution">
    <text evidence="1">The sequence shown here is derived from an EMBL/GenBank/DDBJ whole genome shotgun (WGS) entry which is preliminary data.</text>
</comment>
<accession>A0ABD3AD21</accession>
<dbReference type="EMBL" id="JBJUIK010000004">
    <property type="protein sequence ID" value="KAL3528682.1"/>
    <property type="molecule type" value="Genomic_DNA"/>
</dbReference>
<protein>
    <submittedName>
        <fullName evidence="1">Uncharacterized protein</fullName>
    </submittedName>
</protein>
<gene>
    <name evidence="1" type="ORF">ACH5RR_008004</name>
</gene>
<evidence type="ECO:0000313" key="2">
    <source>
        <dbReference type="Proteomes" id="UP001630127"/>
    </source>
</evidence>
<dbReference type="AlphaFoldDB" id="A0ABD3AD21"/>
<dbReference type="Proteomes" id="UP001630127">
    <property type="component" value="Unassembled WGS sequence"/>
</dbReference>
<evidence type="ECO:0000313" key="1">
    <source>
        <dbReference type="EMBL" id="KAL3528682.1"/>
    </source>
</evidence>
<keyword evidence="2" id="KW-1185">Reference proteome</keyword>
<reference evidence="1 2" key="1">
    <citation type="submission" date="2024-11" db="EMBL/GenBank/DDBJ databases">
        <title>A near-complete genome assembly of Cinchona calisaya.</title>
        <authorList>
            <person name="Lian D.C."/>
            <person name="Zhao X.W."/>
            <person name="Wei L."/>
        </authorList>
    </citation>
    <scope>NUCLEOTIDE SEQUENCE [LARGE SCALE GENOMIC DNA]</scope>
    <source>
        <tissue evidence="1">Nenye</tissue>
    </source>
</reference>
<proteinExistence type="predicted"/>
<name>A0ABD3AD21_9GENT</name>